<evidence type="ECO:0000313" key="1">
    <source>
        <dbReference type="EMBL" id="KAK6992777.1"/>
    </source>
</evidence>
<protein>
    <recommendedName>
        <fullName evidence="3">F-box domain-containing protein</fullName>
    </recommendedName>
</protein>
<dbReference type="AlphaFoldDB" id="A0AAV9ZVE7"/>
<accession>A0AAV9ZVE7</accession>
<sequence length="244" mass="27310">MTRAMSTVTENSPDPVGKSCPVLTLPNEITAEIFVGYLPSYPLRSPLFGRTSPTVLTQVCQQWRQIALAMPRLWTAISFTGMWLTKAGNCSLSIEANDYSEEGLPLTAEFFAETFPSSYRERLEHLHLAIFHPTDFELPMVVASPLLRDLYLDLDLDFPHVVHFPDLPLLRTAILGGVAFSNVVLPWSQLTTLSLRQVTLAKCIPVLMVASDLVNCSLLELHAHENDSIIQEVKLPYLETMLKQ</sequence>
<reference evidence="1 2" key="1">
    <citation type="journal article" date="2024" name="J Genomics">
        <title>Draft genome sequencing and assembly of Favolaschia claudopus CIRM-BRFM 2984 isolated from oak limbs.</title>
        <authorList>
            <person name="Navarro D."/>
            <person name="Drula E."/>
            <person name="Chaduli D."/>
            <person name="Cazenave R."/>
            <person name="Ahrendt S."/>
            <person name="Wang J."/>
            <person name="Lipzen A."/>
            <person name="Daum C."/>
            <person name="Barry K."/>
            <person name="Grigoriev I.V."/>
            <person name="Favel A."/>
            <person name="Rosso M.N."/>
            <person name="Martin F."/>
        </authorList>
    </citation>
    <scope>NUCLEOTIDE SEQUENCE [LARGE SCALE GENOMIC DNA]</scope>
    <source>
        <strain evidence="1 2">CIRM-BRFM 2984</strain>
    </source>
</reference>
<dbReference type="EMBL" id="JAWWNJ010000107">
    <property type="protein sequence ID" value="KAK6992777.1"/>
    <property type="molecule type" value="Genomic_DNA"/>
</dbReference>
<evidence type="ECO:0008006" key="3">
    <source>
        <dbReference type="Google" id="ProtNLM"/>
    </source>
</evidence>
<proteinExistence type="predicted"/>
<keyword evidence="2" id="KW-1185">Reference proteome</keyword>
<comment type="caution">
    <text evidence="1">The sequence shown here is derived from an EMBL/GenBank/DDBJ whole genome shotgun (WGS) entry which is preliminary data.</text>
</comment>
<dbReference type="Proteomes" id="UP001362999">
    <property type="component" value="Unassembled WGS sequence"/>
</dbReference>
<evidence type="ECO:0000313" key="2">
    <source>
        <dbReference type="Proteomes" id="UP001362999"/>
    </source>
</evidence>
<gene>
    <name evidence="1" type="ORF">R3P38DRAFT_3225094</name>
</gene>
<organism evidence="1 2">
    <name type="scientific">Favolaschia claudopus</name>
    <dbReference type="NCBI Taxonomy" id="2862362"/>
    <lineage>
        <taxon>Eukaryota</taxon>
        <taxon>Fungi</taxon>
        <taxon>Dikarya</taxon>
        <taxon>Basidiomycota</taxon>
        <taxon>Agaricomycotina</taxon>
        <taxon>Agaricomycetes</taxon>
        <taxon>Agaricomycetidae</taxon>
        <taxon>Agaricales</taxon>
        <taxon>Marasmiineae</taxon>
        <taxon>Mycenaceae</taxon>
        <taxon>Favolaschia</taxon>
    </lineage>
</organism>
<dbReference type="Gene3D" id="1.20.1280.50">
    <property type="match status" value="1"/>
</dbReference>
<name>A0AAV9ZVE7_9AGAR</name>